<dbReference type="OrthoDB" id="4078873at2759"/>
<dbReference type="STRING" id="215243.A0A0D2DTH8"/>
<gene>
    <name evidence="3" type="ORF">PV06_02095</name>
</gene>
<dbReference type="Proteomes" id="UP000053342">
    <property type="component" value="Unassembled WGS sequence"/>
</dbReference>
<evidence type="ECO:0000256" key="2">
    <source>
        <dbReference type="SAM" id="Phobius"/>
    </source>
</evidence>
<feature type="transmembrane region" description="Helical" evidence="2">
    <location>
        <begin position="55"/>
        <end position="77"/>
    </location>
</feature>
<name>A0A0D2DTH8_9EURO</name>
<protein>
    <submittedName>
        <fullName evidence="3">Uncharacterized protein</fullName>
    </submittedName>
</protein>
<keyword evidence="2" id="KW-0812">Transmembrane</keyword>
<keyword evidence="2" id="KW-1133">Transmembrane helix</keyword>
<dbReference type="EMBL" id="KN847333">
    <property type="protein sequence ID" value="KIW46423.1"/>
    <property type="molecule type" value="Genomic_DNA"/>
</dbReference>
<organism evidence="3 4">
    <name type="scientific">Exophiala oligosperma</name>
    <dbReference type="NCBI Taxonomy" id="215243"/>
    <lineage>
        <taxon>Eukaryota</taxon>
        <taxon>Fungi</taxon>
        <taxon>Dikarya</taxon>
        <taxon>Ascomycota</taxon>
        <taxon>Pezizomycotina</taxon>
        <taxon>Eurotiomycetes</taxon>
        <taxon>Chaetothyriomycetidae</taxon>
        <taxon>Chaetothyriales</taxon>
        <taxon>Herpotrichiellaceae</taxon>
        <taxon>Exophiala</taxon>
    </lineage>
</organism>
<feature type="transmembrane region" description="Helical" evidence="2">
    <location>
        <begin position="286"/>
        <end position="308"/>
    </location>
</feature>
<dbReference type="GeneID" id="27354169"/>
<evidence type="ECO:0000313" key="3">
    <source>
        <dbReference type="EMBL" id="KIW46423.1"/>
    </source>
</evidence>
<dbReference type="RefSeq" id="XP_016266639.1">
    <property type="nucleotide sequence ID" value="XM_016402742.1"/>
</dbReference>
<feature type="transmembrane region" description="Helical" evidence="2">
    <location>
        <begin position="314"/>
        <end position="333"/>
    </location>
</feature>
<feature type="transmembrane region" description="Helical" evidence="2">
    <location>
        <begin position="212"/>
        <end position="232"/>
    </location>
</feature>
<sequence length="410" mass="44852">MAPLSTDLFRRNFNPDLPSQEFLRQWKTPGDVFSVLLILGGDVVLRALAQLSGSGITPVAFSFGWVAYAITAVVSAIGENKLMPLPDCACKVINGKSGYVRDNTSWIIGRIVRDFEAWVHQDVKVHLAKMIDQRWEEDKRKAKAKTSGGPGTRSDDVPPPSQAGLCVSVYKAELAAKGYPGYDLMYWLGFATAFVQLGIAAIPFGIHGDWGILLITAAGILLSFVSGCLPQWKKEKWACREKSTKTVILTRGNGSQHAIVVLGDGKGLDLEDLAAGQTNVDVSASWVTRVSVTVLAALWILVLITAAGLSRDTWFLLAVGGIGILQNIFVAGWRRSPQAYGIPLTFVEVIGKTKAMDTLFAVEEKYHHIGASMRDTFFPGKLRENEVWRWEELESIAKDKDAAAKRDSSK</sequence>
<keyword evidence="2" id="KW-0472">Membrane</keyword>
<evidence type="ECO:0000256" key="1">
    <source>
        <dbReference type="SAM" id="MobiDB-lite"/>
    </source>
</evidence>
<feature type="transmembrane region" description="Helical" evidence="2">
    <location>
        <begin position="184"/>
        <end position="206"/>
    </location>
</feature>
<dbReference type="VEuPathDB" id="FungiDB:PV06_02095"/>
<keyword evidence="4" id="KW-1185">Reference proteome</keyword>
<accession>A0A0D2DTH8</accession>
<evidence type="ECO:0000313" key="4">
    <source>
        <dbReference type="Proteomes" id="UP000053342"/>
    </source>
</evidence>
<feature type="region of interest" description="Disordered" evidence="1">
    <location>
        <begin position="139"/>
        <end position="160"/>
    </location>
</feature>
<dbReference type="AlphaFoldDB" id="A0A0D2DTH8"/>
<dbReference type="HOGENOM" id="CLU_034489_0_0_1"/>
<reference evidence="3 4" key="1">
    <citation type="submission" date="2015-01" db="EMBL/GenBank/DDBJ databases">
        <title>The Genome Sequence of Exophiala oligosperma CBS72588.</title>
        <authorList>
            <consortium name="The Broad Institute Genomics Platform"/>
            <person name="Cuomo C."/>
            <person name="de Hoog S."/>
            <person name="Gorbushina A."/>
            <person name="Stielow B."/>
            <person name="Teixiera M."/>
            <person name="Abouelleil A."/>
            <person name="Chapman S.B."/>
            <person name="Priest M."/>
            <person name="Young S.K."/>
            <person name="Wortman J."/>
            <person name="Nusbaum C."/>
            <person name="Birren B."/>
        </authorList>
    </citation>
    <scope>NUCLEOTIDE SEQUENCE [LARGE SCALE GENOMIC DNA]</scope>
    <source>
        <strain evidence="3 4">CBS 72588</strain>
    </source>
</reference>
<proteinExistence type="predicted"/>